<keyword evidence="2" id="KW-1185">Reference proteome</keyword>
<name>A0ACB7YWT4_9ERIC</name>
<evidence type="ECO:0000313" key="1">
    <source>
        <dbReference type="EMBL" id="KAH7857707.1"/>
    </source>
</evidence>
<organism evidence="1 2">
    <name type="scientific">Vaccinium darrowii</name>
    <dbReference type="NCBI Taxonomy" id="229202"/>
    <lineage>
        <taxon>Eukaryota</taxon>
        <taxon>Viridiplantae</taxon>
        <taxon>Streptophyta</taxon>
        <taxon>Embryophyta</taxon>
        <taxon>Tracheophyta</taxon>
        <taxon>Spermatophyta</taxon>
        <taxon>Magnoliopsida</taxon>
        <taxon>eudicotyledons</taxon>
        <taxon>Gunneridae</taxon>
        <taxon>Pentapetalae</taxon>
        <taxon>asterids</taxon>
        <taxon>Ericales</taxon>
        <taxon>Ericaceae</taxon>
        <taxon>Vaccinioideae</taxon>
        <taxon>Vaccinieae</taxon>
        <taxon>Vaccinium</taxon>
    </lineage>
</organism>
<protein>
    <submittedName>
        <fullName evidence="1">Uncharacterized protein</fullName>
    </submittedName>
</protein>
<proteinExistence type="predicted"/>
<accession>A0ACB7YWT4</accession>
<sequence>MFKLFQEEIVREGSLVVANRVDEGDRCLYYMEYYSHSEFKWTVKYYPNDKQIKCCCLMYESFGLPCCHMIVVMKYEHLLAIPPCLIMQRWTRRARPEAQQPTIGEISRTLTRTARYGILSSDYNLMSFYASHEEESFQQARQVGEQMTSWTRKRWEMRNNGSKNEVGATSVVASKFGVADPVVVKPKGRPAHNYTSPKQRAPRKCKHCKVIGHDKRTCPKLLSNKGAIMKTVKRKSDAPTRRSKWLATCKVVSVSPETSTEIEIEWGGGGGNQC</sequence>
<gene>
    <name evidence="1" type="ORF">Vadar_015598</name>
</gene>
<reference evidence="1 2" key="1">
    <citation type="journal article" date="2021" name="Hortic Res">
        <title>High-quality reference genome and annotation aids understanding of berry development for evergreen blueberry (Vaccinium darrowii).</title>
        <authorList>
            <person name="Yu J."/>
            <person name="Hulse-Kemp A.M."/>
            <person name="Babiker E."/>
            <person name="Staton M."/>
        </authorList>
    </citation>
    <scope>NUCLEOTIDE SEQUENCE [LARGE SCALE GENOMIC DNA]</scope>
    <source>
        <strain evidence="2">cv. NJ 8807/NJ 8810</strain>
        <tissue evidence="1">Young leaf</tissue>
    </source>
</reference>
<dbReference type="EMBL" id="CM037153">
    <property type="protein sequence ID" value="KAH7857707.1"/>
    <property type="molecule type" value="Genomic_DNA"/>
</dbReference>
<dbReference type="Proteomes" id="UP000828048">
    <property type="component" value="Chromosome 3"/>
</dbReference>
<evidence type="ECO:0000313" key="2">
    <source>
        <dbReference type="Proteomes" id="UP000828048"/>
    </source>
</evidence>
<comment type="caution">
    <text evidence="1">The sequence shown here is derived from an EMBL/GenBank/DDBJ whole genome shotgun (WGS) entry which is preliminary data.</text>
</comment>